<organism evidence="2 3">
    <name type="scientific">Arenimonas oryziterrae DSM 21050 = YC6267</name>
    <dbReference type="NCBI Taxonomy" id="1121015"/>
    <lineage>
        <taxon>Bacteria</taxon>
        <taxon>Pseudomonadati</taxon>
        <taxon>Pseudomonadota</taxon>
        <taxon>Gammaproteobacteria</taxon>
        <taxon>Lysobacterales</taxon>
        <taxon>Lysobacteraceae</taxon>
        <taxon>Arenimonas</taxon>
    </lineage>
</organism>
<dbReference type="Proteomes" id="UP000029385">
    <property type="component" value="Unassembled WGS sequence"/>
</dbReference>
<name>A0A091AS93_9GAMM</name>
<reference evidence="2 3" key="1">
    <citation type="submission" date="2013-09" db="EMBL/GenBank/DDBJ databases">
        <title>Genome sequencing of Arenimonas oryziterrae.</title>
        <authorList>
            <person name="Chen F."/>
            <person name="Wang G."/>
        </authorList>
    </citation>
    <scope>NUCLEOTIDE SEQUENCE [LARGE SCALE GENOMIC DNA]</scope>
    <source>
        <strain evidence="2 3">YC6267</strain>
    </source>
</reference>
<evidence type="ECO:0000313" key="3">
    <source>
        <dbReference type="Proteomes" id="UP000029385"/>
    </source>
</evidence>
<evidence type="ECO:0000256" key="1">
    <source>
        <dbReference type="SAM" id="SignalP"/>
    </source>
</evidence>
<protein>
    <submittedName>
        <fullName evidence="2">Uncharacterized protein</fullName>
    </submittedName>
</protein>
<dbReference type="PATRIC" id="fig|1121015.4.peg.1645"/>
<gene>
    <name evidence="2" type="ORF">N789_10830</name>
</gene>
<dbReference type="AlphaFoldDB" id="A0A091AS93"/>
<keyword evidence="1" id="KW-0732">Signal</keyword>
<dbReference type="STRING" id="1121015.GCA_000420545_02397"/>
<evidence type="ECO:0000313" key="2">
    <source>
        <dbReference type="EMBL" id="KFN43048.1"/>
    </source>
</evidence>
<keyword evidence="3" id="KW-1185">Reference proteome</keyword>
<feature type="chain" id="PRO_5001870849" evidence="1">
    <location>
        <begin position="23"/>
        <end position="256"/>
    </location>
</feature>
<proteinExistence type="predicted"/>
<dbReference type="EMBL" id="AVCI01000006">
    <property type="protein sequence ID" value="KFN43048.1"/>
    <property type="molecule type" value="Genomic_DNA"/>
</dbReference>
<accession>A0A091AS93</accession>
<sequence>MKFLLATVVALTVLCAPPTLRAADDISATAVESRQATRCAVFYLLMAKIPALSNESARFNALVDRLGAIAVRNAATGEDIDRWAKEFMTEATTNAQLPASTFNQDQSGLCQSFLDSHAATAPVPATAVAPVAPATASTNGVVDRHPDGRPATIATGGQRVSFDTGRGASCDAPVGMTNAENREARIRSQYVWLDDVSPGWKLVSRATRYSEPPNEANIDRVRIYSWFSLTDNAGKPFEVCFDTTQGMLPTLKALTR</sequence>
<comment type="caution">
    <text evidence="2">The sequence shown here is derived from an EMBL/GenBank/DDBJ whole genome shotgun (WGS) entry which is preliminary data.</text>
</comment>
<feature type="signal peptide" evidence="1">
    <location>
        <begin position="1"/>
        <end position="22"/>
    </location>
</feature>